<dbReference type="Pfam" id="PF00069">
    <property type="entry name" value="Pkinase"/>
    <property type="match status" value="1"/>
</dbReference>
<evidence type="ECO:0000256" key="5">
    <source>
        <dbReference type="SAM" id="MobiDB-lite"/>
    </source>
</evidence>
<dbReference type="PROSITE" id="PS50011">
    <property type="entry name" value="PROTEIN_KINASE_DOM"/>
    <property type="match status" value="1"/>
</dbReference>
<dbReference type="Gene3D" id="1.10.510.10">
    <property type="entry name" value="Transferase(Phosphotransferase) domain 1"/>
    <property type="match status" value="1"/>
</dbReference>
<evidence type="ECO:0000256" key="4">
    <source>
        <dbReference type="PROSITE-ProRule" id="PRU10141"/>
    </source>
</evidence>
<comment type="caution">
    <text evidence="8">The sequence shown here is derived from an EMBL/GenBank/DDBJ whole genome shotgun (WGS) entry which is preliminary data.</text>
</comment>
<feature type="region of interest" description="Disordered" evidence="5">
    <location>
        <begin position="301"/>
        <end position="336"/>
    </location>
</feature>
<evidence type="ECO:0000256" key="3">
    <source>
        <dbReference type="PROSITE-ProRule" id="PRU00339"/>
    </source>
</evidence>
<dbReference type="SUPFAM" id="SSF52540">
    <property type="entry name" value="P-loop containing nucleoside triphosphate hydrolases"/>
    <property type="match status" value="1"/>
</dbReference>
<dbReference type="Gene3D" id="1.25.40.10">
    <property type="entry name" value="Tetratricopeptide repeat domain"/>
    <property type="match status" value="1"/>
</dbReference>
<dbReference type="GO" id="GO:0016301">
    <property type="term" value="F:kinase activity"/>
    <property type="evidence" value="ECO:0007669"/>
    <property type="project" value="UniProtKB-KW"/>
</dbReference>
<dbReference type="CDD" id="cd14014">
    <property type="entry name" value="STKc_PknB_like"/>
    <property type="match status" value="1"/>
</dbReference>
<dbReference type="PRINTS" id="PR00038">
    <property type="entry name" value="HTHLUXR"/>
</dbReference>
<sequence length="1103" mass="121022">MVDREPLDTQRYVTASLTPELSSAGFENADEIGHGGFGVVYRCTQSALDRTVAVKVLTADLDEENRERFFREQRAMGRLTGHPNIVNVLQVGATDSDRPFIVMPYLSQDSLDTRIRRDGPLALDEALRLGVKIAGAVESAHRLNILHRDVKPANILFTDYGEPALTDFGIAHISGGFETATGTITGSPAFIAPEVLRGDPPSAASDIYGLGATVFAAVTGHAAFERRQDEQVIAQFLRITAQPIPNLREKGFPEDLCVTIERAMSGDPQERPLTAAELGEELRQVQLRNGFPVDEMALANVPGAPEHHRDRPGPEGAGDTSARRYPPVVATPRRGSAGNLPLELTSFIGRRRELTEVKKRLSSWRLVTLTGIGGVGKTRLALRAATNAQRTFPDGVWLVELGEVRDQSLVIDVVAAALGLKDQPARSLQAVVVEFLASRDLLLMLDNCEQVVEAVAELAETLLRSCPRVRILATSREPLGIGGETVVRVPPLDAPDPGDEPTLEGMPRFDAVTLFTERAVEAVPEFILTDTNRGAVAGICRQLDGLPLAIELAAARLRAMSAEQILQRLTDRYALLTTGSRRAPTRQQTLRLCIDWSYELCTEQEQSVWRRLSVFAGSFELDAAEEVGGHGLAPQDLLDSLTSLVDKSILIREQRASVVRFRMLETLRDYGREKAENIGEHLEQARRHRDWYQQLALEAEADWVSSRQLEWISRLEWEQPNLREALEFSLFEKAEEQSVTALRIAGTLFTFWLSRNLLSEGRYWLGRALAHGSTRPTEERVKALYAASVLAELQSDLDSAASLVEEGQALAKQMNDPVVNACIAHAEGLLALYSGDLPRASTKLEAAYDEFHTRGDLSLEAWILMMLGLAYELRGDLAQAISYHEKVLAITEPRGESVFRSYSLWAMGVAVFRQGDFPRAALLLEQCLRLARPVDEPLLLAMCLEAVAWVTCADGRAEHAGVLLGAAEVLGSGVGSSSVLFHNLVADHEQCERSAVGALGQQAFETVREQGRALTAEKAIAYALGEQPAATSRSSDGTVHPLTRREREVADMVAQGFTNKKIAAELVISPRTAQGHVEHILEKLGFNSRSQIAAWVVERTKHA</sequence>
<dbReference type="CDD" id="cd06170">
    <property type="entry name" value="LuxR_C_like"/>
    <property type="match status" value="1"/>
</dbReference>
<dbReference type="Pfam" id="PF13424">
    <property type="entry name" value="TPR_12"/>
    <property type="match status" value="1"/>
</dbReference>
<keyword evidence="9" id="KW-1185">Reference proteome</keyword>
<dbReference type="PROSITE" id="PS50043">
    <property type="entry name" value="HTH_LUXR_2"/>
    <property type="match status" value="1"/>
</dbReference>
<evidence type="ECO:0000256" key="2">
    <source>
        <dbReference type="ARBA" id="ARBA00022840"/>
    </source>
</evidence>
<dbReference type="PRINTS" id="PR00364">
    <property type="entry name" value="DISEASERSIST"/>
</dbReference>
<dbReference type="InterPro" id="IPR002182">
    <property type="entry name" value="NB-ARC"/>
</dbReference>
<dbReference type="InterPro" id="IPR016032">
    <property type="entry name" value="Sig_transdc_resp-reg_C-effctor"/>
</dbReference>
<evidence type="ECO:0000259" key="6">
    <source>
        <dbReference type="PROSITE" id="PS50011"/>
    </source>
</evidence>
<dbReference type="RefSeq" id="WP_269593072.1">
    <property type="nucleotide sequence ID" value="NZ_JAPWIS010000050.1"/>
</dbReference>
<dbReference type="InterPro" id="IPR027417">
    <property type="entry name" value="P-loop_NTPase"/>
</dbReference>
<dbReference type="EMBL" id="JAPWIS010000050">
    <property type="protein sequence ID" value="MCZ4590470.1"/>
    <property type="molecule type" value="Genomic_DNA"/>
</dbReference>
<proteinExistence type="predicted"/>
<dbReference type="Pfam" id="PF25872">
    <property type="entry name" value="HTH_77"/>
    <property type="match status" value="1"/>
</dbReference>
<feature type="repeat" description="TPR" evidence="3">
    <location>
        <begin position="861"/>
        <end position="894"/>
    </location>
</feature>
<evidence type="ECO:0000313" key="8">
    <source>
        <dbReference type="EMBL" id="MCZ4590470.1"/>
    </source>
</evidence>
<dbReference type="PROSITE" id="PS00107">
    <property type="entry name" value="PROTEIN_KINASE_ATP"/>
    <property type="match status" value="1"/>
</dbReference>
<evidence type="ECO:0000256" key="1">
    <source>
        <dbReference type="ARBA" id="ARBA00022741"/>
    </source>
</evidence>
<dbReference type="InterPro" id="IPR036388">
    <property type="entry name" value="WH-like_DNA-bd_sf"/>
</dbReference>
<dbReference type="PROSITE" id="PS50005">
    <property type="entry name" value="TPR"/>
    <property type="match status" value="1"/>
</dbReference>
<dbReference type="InterPro" id="IPR017441">
    <property type="entry name" value="Protein_kinase_ATP_BS"/>
</dbReference>
<keyword evidence="3" id="KW-0802">TPR repeat</keyword>
<feature type="domain" description="Protein kinase" evidence="6">
    <location>
        <begin position="26"/>
        <end position="283"/>
    </location>
</feature>
<dbReference type="Gene3D" id="3.30.200.20">
    <property type="entry name" value="Phosphorylase Kinase, domain 1"/>
    <property type="match status" value="1"/>
</dbReference>
<name>A0ABT4NSV4_RHOOP</name>
<dbReference type="InterPro" id="IPR019734">
    <property type="entry name" value="TPR_rpt"/>
</dbReference>
<dbReference type="SMART" id="SM00220">
    <property type="entry name" value="S_TKc"/>
    <property type="match status" value="1"/>
</dbReference>
<dbReference type="InterPro" id="IPR000719">
    <property type="entry name" value="Prot_kinase_dom"/>
</dbReference>
<dbReference type="Gene3D" id="3.40.50.300">
    <property type="entry name" value="P-loop containing nucleotide triphosphate hydrolases"/>
    <property type="match status" value="1"/>
</dbReference>
<reference evidence="8" key="1">
    <citation type="submission" date="2022-12" db="EMBL/GenBank/DDBJ databases">
        <authorList>
            <person name="Krivoruchko A.V."/>
            <person name="Elkin A."/>
        </authorList>
    </citation>
    <scope>NUCLEOTIDE SEQUENCE</scope>
    <source>
        <strain evidence="8">IEGM 249</strain>
    </source>
</reference>
<dbReference type="Proteomes" id="UP001066327">
    <property type="component" value="Unassembled WGS sequence"/>
</dbReference>
<dbReference type="PANTHER" id="PTHR47691">
    <property type="entry name" value="REGULATOR-RELATED"/>
    <property type="match status" value="1"/>
</dbReference>
<keyword evidence="2 4" id="KW-0067">ATP-binding</keyword>
<dbReference type="SUPFAM" id="SSF48452">
    <property type="entry name" value="TPR-like"/>
    <property type="match status" value="1"/>
</dbReference>
<accession>A0ABT4NSV4</accession>
<evidence type="ECO:0000313" key="9">
    <source>
        <dbReference type="Proteomes" id="UP001066327"/>
    </source>
</evidence>
<keyword evidence="8" id="KW-0808">Transferase</keyword>
<feature type="binding site" evidence="4">
    <location>
        <position position="55"/>
    </location>
    <ligand>
        <name>ATP</name>
        <dbReference type="ChEBI" id="CHEBI:30616"/>
    </ligand>
</feature>
<keyword evidence="8" id="KW-0418">Kinase</keyword>
<protein>
    <submittedName>
        <fullName evidence="8">Protein kinase</fullName>
    </submittedName>
</protein>
<feature type="domain" description="HTH luxR-type" evidence="7">
    <location>
        <begin position="1035"/>
        <end position="1100"/>
    </location>
</feature>
<dbReference type="InterPro" id="IPR011009">
    <property type="entry name" value="Kinase-like_dom_sf"/>
</dbReference>
<evidence type="ECO:0000259" key="7">
    <source>
        <dbReference type="PROSITE" id="PS50043"/>
    </source>
</evidence>
<organism evidence="8 9">
    <name type="scientific">Rhodococcus opacus</name>
    <name type="common">Nocardia opaca</name>
    <dbReference type="NCBI Taxonomy" id="37919"/>
    <lineage>
        <taxon>Bacteria</taxon>
        <taxon>Bacillati</taxon>
        <taxon>Actinomycetota</taxon>
        <taxon>Actinomycetes</taxon>
        <taxon>Mycobacteriales</taxon>
        <taxon>Nocardiaceae</taxon>
        <taxon>Rhodococcus</taxon>
    </lineage>
</organism>
<gene>
    <name evidence="8" type="ORF">O4328_43820</name>
</gene>
<dbReference type="SUPFAM" id="SSF56112">
    <property type="entry name" value="Protein kinase-like (PK-like)"/>
    <property type="match status" value="1"/>
</dbReference>
<dbReference type="PROSITE" id="PS00108">
    <property type="entry name" value="PROTEIN_KINASE_ST"/>
    <property type="match status" value="1"/>
</dbReference>
<dbReference type="Pfam" id="PF00196">
    <property type="entry name" value="GerE"/>
    <property type="match status" value="1"/>
</dbReference>
<dbReference type="SUPFAM" id="SSF46894">
    <property type="entry name" value="C-terminal effector domain of the bipartite response regulators"/>
    <property type="match status" value="1"/>
</dbReference>
<dbReference type="InterPro" id="IPR058852">
    <property type="entry name" value="HTH_77"/>
</dbReference>
<keyword evidence="1 4" id="KW-0547">Nucleotide-binding</keyword>
<dbReference type="SMART" id="SM00421">
    <property type="entry name" value="HTH_LUXR"/>
    <property type="match status" value="1"/>
</dbReference>
<dbReference type="InterPro" id="IPR011990">
    <property type="entry name" value="TPR-like_helical_dom_sf"/>
</dbReference>
<dbReference type="PANTHER" id="PTHR47691:SF3">
    <property type="entry name" value="HTH-TYPE TRANSCRIPTIONAL REGULATOR RV0890C-RELATED"/>
    <property type="match status" value="1"/>
</dbReference>
<dbReference type="InterPro" id="IPR000792">
    <property type="entry name" value="Tscrpt_reg_LuxR_C"/>
</dbReference>
<dbReference type="SMART" id="SM00028">
    <property type="entry name" value="TPR"/>
    <property type="match status" value="2"/>
</dbReference>
<dbReference type="InterPro" id="IPR008271">
    <property type="entry name" value="Ser/Thr_kinase_AS"/>
</dbReference>
<dbReference type="Gene3D" id="1.10.10.10">
    <property type="entry name" value="Winged helix-like DNA-binding domain superfamily/Winged helix DNA-binding domain"/>
    <property type="match status" value="1"/>
</dbReference>
<dbReference type="Pfam" id="PF00931">
    <property type="entry name" value="NB-ARC"/>
    <property type="match status" value="1"/>
</dbReference>